<gene>
    <name evidence="2" type="ORF">K450DRAFT_251937</name>
</gene>
<reference evidence="2" key="2">
    <citation type="journal article" date="2022" name="Proc. Natl. Acad. Sci. U.S.A.">
        <title>Diploid-dominant life cycles characterize the early evolution of Fungi.</title>
        <authorList>
            <person name="Amses K.R."/>
            <person name="Simmons D.R."/>
            <person name="Longcore J.E."/>
            <person name="Mondo S.J."/>
            <person name="Seto K."/>
            <person name="Jeronimo G.H."/>
            <person name="Bonds A.E."/>
            <person name="Quandt C.A."/>
            <person name="Davis W.J."/>
            <person name="Chang Y."/>
            <person name="Federici B.A."/>
            <person name="Kuo A."/>
            <person name="LaButti K."/>
            <person name="Pangilinan J."/>
            <person name="Andreopoulos W."/>
            <person name="Tritt A."/>
            <person name="Riley R."/>
            <person name="Hundley H."/>
            <person name="Johnson J."/>
            <person name="Lipzen A."/>
            <person name="Barry K."/>
            <person name="Lang B.F."/>
            <person name="Cuomo C.A."/>
            <person name="Buchler N.E."/>
            <person name="Grigoriev I.V."/>
            <person name="Spatafora J.W."/>
            <person name="Stajich J.E."/>
            <person name="James T.Y."/>
        </authorList>
    </citation>
    <scope>NUCLEOTIDE SEQUENCE</scope>
    <source>
        <strain evidence="2">AG</strain>
    </source>
</reference>
<evidence type="ECO:0000313" key="3">
    <source>
        <dbReference type="Proteomes" id="UP001206595"/>
    </source>
</evidence>
<feature type="region of interest" description="Disordered" evidence="1">
    <location>
        <begin position="148"/>
        <end position="213"/>
    </location>
</feature>
<dbReference type="PANTHER" id="PTHR13621">
    <property type="entry name" value="PROLINE-RICH PROTEIN PRCC"/>
    <property type="match status" value="1"/>
</dbReference>
<evidence type="ECO:0000313" key="2">
    <source>
        <dbReference type="EMBL" id="KAI8577493.1"/>
    </source>
</evidence>
<feature type="compositionally biased region" description="Acidic residues" evidence="1">
    <location>
        <begin position="153"/>
        <end position="169"/>
    </location>
</feature>
<feature type="compositionally biased region" description="Polar residues" evidence="1">
    <location>
        <begin position="203"/>
        <end position="213"/>
    </location>
</feature>
<dbReference type="EMBL" id="MU620940">
    <property type="protein sequence ID" value="KAI8577493.1"/>
    <property type="molecule type" value="Genomic_DNA"/>
</dbReference>
<dbReference type="GO" id="GO:0005634">
    <property type="term" value="C:nucleus"/>
    <property type="evidence" value="ECO:0007669"/>
    <property type="project" value="TreeGrafter"/>
</dbReference>
<reference evidence="2" key="1">
    <citation type="submission" date="2021-06" db="EMBL/GenBank/DDBJ databases">
        <authorList>
            <consortium name="DOE Joint Genome Institute"/>
            <person name="Mondo S.J."/>
            <person name="Amses K.R."/>
            <person name="Simmons D.R."/>
            <person name="Longcore J.E."/>
            <person name="Seto K."/>
            <person name="Alves G.H."/>
            <person name="Bonds A.E."/>
            <person name="Quandt C.A."/>
            <person name="Davis W.J."/>
            <person name="Chang Y."/>
            <person name="Letcher P.M."/>
            <person name="Powell M.J."/>
            <person name="Kuo A."/>
            <person name="Labutti K."/>
            <person name="Pangilinan J."/>
            <person name="Andreopoulos W."/>
            <person name="Tritt A."/>
            <person name="Riley R."/>
            <person name="Hundley H."/>
            <person name="Johnson J."/>
            <person name="Lipzen A."/>
            <person name="Barry K."/>
            <person name="Berbee M.L."/>
            <person name="Buchler N.E."/>
            <person name="Grigoriev I.V."/>
            <person name="Spatafora J.W."/>
            <person name="Stajich J.E."/>
            <person name="James T.Y."/>
        </authorList>
    </citation>
    <scope>NUCLEOTIDE SEQUENCE</scope>
    <source>
        <strain evidence="2">AG</strain>
    </source>
</reference>
<comment type="caution">
    <text evidence="2">The sequence shown here is derived from an EMBL/GenBank/DDBJ whole genome shotgun (WGS) entry which is preliminary data.</text>
</comment>
<feature type="region of interest" description="Disordered" evidence="1">
    <location>
        <begin position="1"/>
        <end position="117"/>
    </location>
</feature>
<name>A0AAD5E5C1_UMBRA</name>
<dbReference type="Pfam" id="PF10253">
    <property type="entry name" value="PRCC"/>
    <property type="match status" value="1"/>
</dbReference>
<accession>A0AAD5E5C1</accession>
<proteinExistence type="predicted"/>
<organism evidence="2 3">
    <name type="scientific">Umbelopsis ramanniana AG</name>
    <dbReference type="NCBI Taxonomy" id="1314678"/>
    <lineage>
        <taxon>Eukaryota</taxon>
        <taxon>Fungi</taxon>
        <taxon>Fungi incertae sedis</taxon>
        <taxon>Mucoromycota</taxon>
        <taxon>Mucoromycotina</taxon>
        <taxon>Umbelopsidomycetes</taxon>
        <taxon>Umbelopsidales</taxon>
        <taxon>Umbelopsidaceae</taxon>
        <taxon>Umbelopsis</taxon>
    </lineage>
</organism>
<dbReference type="Proteomes" id="UP001206595">
    <property type="component" value="Unassembled WGS sequence"/>
</dbReference>
<evidence type="ECO:0008006" key="4">
    <source>
        <dbReference type="Google" id="ProtNLM"/>
    </source>
</evidence>
<sequence length="356" mass="39079">MPLVANYSSGSDSDSEPEQTTKPQRSFIDSLPPPKRKVETANGKVQIFVDLPKLNNDNDNDKDFKDTMSANKRPKTSGGSGLSALLPPPKNPNASLRKEGSTSSTPTTAPISTTTSFIPPALAKRKAELAAKASATTTVDKAKLNITKKTTVEDEEEEEEDDESDNEDVGEVKSFFPLGPNITQVLTTPTQSQPATITEPVAETNQPTEAESSTISYTAADAYAYYDPNAQYDPAAYQQWYEQQAAYAQYGEQNAPEEELSNEAMERLMGRHGRGFGEHINIKTVNLAEELQNKDGIPTQEPIGLSGSSIKTSSLQKRKSNIMYLAHQAQSKRDILAEQYAQNRKTKREAKMKYGF</sequence>
<feature type="compositionally biased region" description="Low complexity" evidence="1">
    <location>
        <begin position="101"/>
        <end position="117"/>
    </location>
</feature>
<feature type="compositionally biased region" description="Polar residues" evidence="1">
    <location>
        <begin position="181"/>
        <end position="196"/>
    </location>
</feature>
<evidence type="ECO:0000256" key="1">
    <source>
        <dbReference type="SAM" id="MobiDB-lite"/>
    </source>
</evidence>
<keyword evidence="3" id="KW-1185">Reference proteome</keyword>
<dbReference type="RefSeq" id="XP_051442497.1">
    <property type="nucleotide sequence ID" value="XM_051590794.1"/>
</dbReference>
<protein>
    <recommendedName>
        <fullName evidence="4">Proline-rich protein PRCC</fullName>
    </recommendedName>
</protein>
<feature type="compositionally biased region" description="Polar residues" evidence="1">
    <location>
        <begin position="1"/>
        <end position="24"/>
    </location>
</feature>
<dbReference type="AlphaFoldDB" id="A0AAD5E5C1"/>
<dbReference type="PANTHER" id="PTHR13621:SF2">
    <property type="entry name" value="PROLINE-RICH PROTEIN PRCC"/>
    <property type="match status" value="1"/>
</dbReference>
<dbReference type="InterPro" id="IPR018800">
    <property type="entry name" value="PRCC"/>
</dbReference>
<dbReference type="GeneID" id="75916137"/>